<evidence type="ECO:0000256" key="1">
    <source>
        <dbReference type="SAM" id="Phobius"/>
    </source>
</evidence>
<name>A0ABZ2WGN1_9STAP</name>
<keyword evidence="1" id="KW-0472">Membrane</keyword>
<proteinExistence type="predicted"/>
<organism evidence="2 3">
    <name type="scientific">Staphylococcus casei</name>
    <dbReference type="NCBI Taxonomy" id="201828"/>
    <lineage>
        <taxon>Bacteria</taxon>
        <taxon>Bacillati</taxon>
        <taxon>Bacillota</taxon>
        <taxon>Bacilli</taxon>
        <taxon>Bacillales</taxon>
        <taxon>Staphylococcaceae</taxon>
        <taxon>Staphylococcus</taxon>
    </lineage>
</organism>
<sequence>MIKILDTLTFICVILLGSKFAIQSANMMFDLHLQWYFFENIPHLSLILFISIFVFAIPSEILKENTNY</sequence>
<dbReference type="NCBIfam" id="NF047829">
    <property type="entry name" value="epilancin_ElxI1"/>
    <property type="match status" value="1"/>
</dbReference>
<keyword evidence="1" id="KW-0812">Transmembrane</keyword>
<dbReference type="InterPro" id="IPR058175">
    <property type="entry name" value="ElxI1-like"/>
</dbReference>
<reference evidence="2 3" key="1">
    <citation type="journal article" date="2024" name="ISME J.">
        <title>Staphylococcus epidermidis bacteriocin A37 kills natural competitors with a unique mechanism of action.</title>
        <authorList>
            <person name="Puls J.S."/>
            <person name="Winnerling B."/>
            <person name="Power J.J."/>
            <person name="Kruger A.M."/>
            <person name="Brajtenbach D."/>
            <person name="Johnson M."/>
            <person name="Bilici K."/>
            <person name="Camus L."/>
            <person name="Fliesswasser T."/>
            <person name="Schneider T."/>
            <person name="Sahl H.G."/>
            <person name="Ghosal D."/>
            <person name="Kubitscheck U."/>
            <person name="Heilbronner S."/>
            <person name="Grein F."/>
        </authorList>
    </citation>
    <scope>NUCLEOTIDE SEQUENCE [LARGE SCALE GENOMIC DNA]</scope>
    <source>
        <strain evidence="2 3">SCK7</strain>
    </source>
</reference>
<accession>A0ABZ2WGN1</accession>
<protein>
    <submittedName>
        <fullName evidence="2">Immunity protein</fullName>
    </submittedName>
</protein>
<geneLocation type="plasmid" evidence="2 3">
    <name>unnamed2</name>
</geneLocation>
<evidence type="ECO:0000313" key="2">
    <source>
        <dbReference type="EMBL" id="WZG10748.1"/>
    </source>
</evidence>
<keyword evidence="2" id="KW-0614">Plasmid</keyword>
<feature type="transmembrane region" description="Helical" evidence="1">
    <location>
        <begin position="45"/>
        <end position="62"/>
    </location>
</feature>
<dbReference type="Proteomes" id="UP001468345">
    <property type="component" value="Plasmid unnamed2"/>
</dbReference>
<gene>
    <name evidence="2" type="primary">elkI3</name>
    <name evidence="2" type="ORF">SHJJP9002_002716</name>
</gene>
<keyword evidence="3" id="KW-1185">Reference proteome</keyword>
<dbReference type="EMBL" id="CP133008">
    <property type="protein sequence ID" value="WZG10748.1"/>
    <property type="molecule type" value="Genomic_DNA"/>
</dbReference>
<keyword evidence="1" id="KW-1133">Transmembrane helix</keyword>
<evidence type="ECO:0000313" key="3">
    <source>
        <dbReference type="Proteomes" id="UP001468345"/>
    </source>
</evidence>